<gene>
    <name evidence="3" type="ORF">BE15_18830</name>
</gene>
<dbReference type="AlphaFoldDB" id="A0A150QHJ7"/>
<evidence type="ECO:0000313" key="4">
    <source>
        <dbReference type="Proteomes" id="UP000075260"/>
    </source>
</evidence>
<comment type="caution">
    <text evidence="3">The sequence shown here is derived from an EMBL/GenBank/DDBJ whole genome shotgun (WGS) entry which is preliminary data.</text>
</comment>
<feature type="compositionally biased region" description="Low complexity" evidence="1">
    <location>
        <begin position="379"/>
        <end position="390"/>
    </location>
</feature>
<organism evidence="3 4">
    <name type="scientific">Sorangium cellulosum</name>
    <name type="common">Polyangium cellulosum</name>
    <dbReference type="NCBI Taxonomy" id="56"/>
    <lineage>
        <taxon>Bacteria</taxon>
        <taxon>Pseudomonadati</taxon>
        <taxon>Myxococcota</taxon>
        <taxon>Polyangia</taxon>
        <taxon>Polyangiales</taxon>
        <taxon>Polyangiaceae</taxon>
        <taxon>Sorangium</taxon>
    </lineage>
</organism>
<feature type="domain" description="TfuA-like core" evidence="2">
    <location>
        <begin position="21"/>
        <end position="138"/>
    </location>
</feature>
<sequence>MVRGDLYRDRELGGALFVIIDGVFSHELAVSPREVIDIVRDGALVLGASSMGALRAAECWPVGVRGIGLVYRAFRMGVLSSDGEVAVGTDQDNDYRAVSVALVNVRYAVSHGIRRQILDRTSGRRLVDVASRMFYPERQWRAVLREARVADESGELLRFLSAQDIKRQDAIQALQHAGELLRLENVAAKHGRAHSEPFVRPNRTISEPFFGSSAEGLRDELVEWLFGTGRYRRYIWTLLAGHADFQGMPQTNRAERLREVLCDVLARTLPHDATFANMVWEELEFLGELHAEIARMYAAKRLAQDAKRMSLHIDPRILQRVREEMSIAHGAYQWSLLLENVVDGRFCGAIPFAWIDRSCHAIASARAFVEHMSSARSAKGAASKGANESAPSRQLRSSERHEWHIFDDSESSGLPPG</sequence>
<accession>A0A150QHJ7</accession>
<dbReference type="InterPro" id="IPR012924">
    <property type="entry name" value="TfuA_core"/>
</dbReference>
<feature type="compositionally biased region" description="Basic and acidic residues" evidence="1">
    <location>
        <begin position="396"/>
        <end position="407"/>
    </location>
</feature>
<dbReference type="EMBL" id="JEMA01000649">
    <property type="protein sequence ID" value="KYF67465.1"/>
    <property type="molecule type" value="Genomic_DNA"/>
</dbReference>
<evidence type="ECO:0000256" key="1">
    <source>
        <dbReference type="SAM" id="MobiDB-lite"/>
    </source>
</evidence>
<evidence type="ECO:0000313" key="3">
    <source>
        <dbReference type="EMBL" id="KYF67465.1"/>
    </source>
</evidence>
<evidence type="ECO:0000259" key="2">
    <source>
        <dbReference type="Pfam" id="PF07812"/>
    </source>
</evidence>
<name>A0A150QHJ7_SORCE</name>
<dbReference type="Pfam" id="PF07812">
    <property type="entry name" value="TfuA"/>
    <property type="match status" value="1"/>
</dbReference>
<proteinExistence type="predicted"/>
<feature type="region of interest" description="Disordered" evidence="1">
    <location>
        <begin position="379"/>
        <end position="417"/>
    </location>
</feature>
<dbReference type="Proteomes" id="UP000075260">
    <property type="component" value="Unassembled WGS sequence"/>
</dbReference>
<reference evidence="3 4" key="1">
    <citation type="submission" date="2014-02" db="EMBL/GenBank/DDBJ databases">
        <title>The small core and large imbalanced accessory genome model reveals a collaborative survival strategy of Sorangium cellulosum strains in nature.</title>
        <authorList>
            <person name="Han K."/>
            <person name="Peng R."/>
            <person name="Blom J."/>
            <person name="Li Y.-Z."/>
        </authorList>
    </citation>
    <scope>NUCLEOTIDE SEQUENCE [LARGE SCALE GENOMIC DNA]</scope>
    <source>
        <strain evidence="3 4">So0008-312</strain>
    </source>
</reference>
<protein>
    <recommendedName>
        <fullName evidence="2">TfuA-like core domain-containing protein</fullName>
    </recommendedName>
</protein>